<organism evidence="1">
    <name type="scientific">marine sediment metagenome</name>
    <dbReference type="NCBI Taxonomy" id="412755"/>
    <lineage>
        <taxon>unclassified sequences</taxon>
        <taxon>metagenomes</taxon>
        <taxon>ecological metagenomes</taxon>
    </lineage>
</organism>
<name>X1ENS3_9ZZZZ</name>
<evidence type="ECO:0000313" key="1">
    <source>
        <dbReference type="EMBL" id="GAH21955.1"/>
    </source>
</evidence>
<gene>
    <name evidence="1" type="ORF">S03H2_07153</name>
</gene>
<sequence length="209" mass="24554">MPYHRPEDTQFEKLTLEVEEKRCPECGRTTTICDHRFHHVHTSGGPLKMTMKLTHCPDKSCVLRSKTVSPEEKFGIAMPHWAIAWDVFAWIGQRRFSRHWSVPQIRYELIDTYETTLSEDAIEDYVKRYEIMVAARWQDHELLREAYEGIDDLILSIDGLQPEKGHETLYVIRELRAKRVWFAVPLLSSAESEIKKVIEEARSWAERLG</sequence>
<accession>X1ENS3</accession>
<protein>
    <submittedName>
        <fullName evidence="1">Uncharacterized protein</fullName>
    </submittedName>
</protein>
<comment type="caution">
    <text evidence="1">The sequence shown here is derived from an EMBL/GenBank/DDBJ whole genome shotgun (WGS) entry which is preliminary data.</text>
</comment>
<proteinExistence type="predicted"/>
<reference evidence="1" key="1">
    <citation type="journal article" date="2014" name="Front. Microbiol.">
        <title>High frequency of phylogenetically diverse reductive dehalogenase-homologous genes in deep subseafloor sedimentary metagenomes.</title>
        <authorList>
            <person name="Kawai M."/>
            <person name="Futagami T."/>
            <person name="Toyoda A."/>
            <person name="Takaki Y."/>
            <person name="Nishi S."/>
            <person name="Hori S."/>
            <person name="Arai W."/>
            <person name="Tsubouchi T."/>
            <person name="Morono Y."/>
            <person name="Uchiyama I."/>
            <person name="Ito T."/>
            <person name="Fujiyama A."/>
            <person name="Inagaki F."/>
            <person name="Takami H."/>
        </authorList>
    </citation>
    <scope>NUCLEOTIDE SEQUENCE</scope>
    <source>
        <strain evidence="1">Expedition CK06-06</strain>
    </source>
</reference>
<dbReference type="AlphaFoldDB" id="X1ENS3"/>
<feature type="non-terminal residue" evidence="1">
    <location>
        <position position="209"/>
    </location>
</feature>
<dbReference type="EMBL" id="BARU01003251">
    <property type="protein sequence ID" value="GAH21955.1"/>
    <property type="molecule type" value="Genomic_DNA"/>
</dbReference>